<dbReference type="EMBL" id="JYIT01000086">
    <property type="protein sequence ID" value="KJL17447.1"/>
    <property type="molecule type" value="Genomic_DNA"/>
</dbReference>
<proteinExistence type="predicted"/>
<name>A0A0F0K8V9_9MICO</name>
<accession>A0A0F0K8V9</accession>
<reference evidence="1 2" key="1">
    <citation type="submission" date="2015-02" db="EMBL/GenBank/DDBJ databases">
        <title>Draft genome sequences of ten Microbacterium spp. with emphasis on heavy metal contaminated environments.</title>
        <authorList>
            <person name="Corretto E."/>
        </authorList>
    </citation>
    <scope>NUCLEOTIDE SEQUENCE [LARGE SCALE GENOMIC DNA]</scope>
    <source>
        <strain evidence="1 2">DSM 23848</strain>
    </source>
</reference>
<evidence type="ECO:0000313" key="1">
    <source>
        <dbReference type="EMBL" id="KJL17447.1"/>
    </source>
</evidence>
<evidence type="ECO:0000313" key="2">
    <source>
        <dbReference type="Proteomes" id="UP000033448"/>
    </source>
</evidence>
<organism evidence="1 2">
    <name type="scientific">Microbacterium azadirachtae</name>
    <dbReference type="NCBI Taxonomy" id="582680"/>
    <lineage>
        <taxon>Bacteria</taxon>
        <taxon>Bacillati</taxon>
        <taxon>Actinomycetota</taxon>
        <taxon>Actinomycetes</taxon>
        <taxon>Micrococcales</taxon>
        <taxon>Microbacteriaceae</taxon>
        <taxon>Microbacterium</taxon>
    </lineage>
</organism>
<dbReference type="InterPro" id="IPR006311">
    <property type="entry name" value="TAT_signal"/>
</dbReference>
<dbReference type="RefSeq" id="WP_045252325.1">
    <property type="nucleotide sequence ID" value="NZ_CP099706.1"/>
</dbReference>
<gene>
    <name evidence="1" type="ORF">RL72_03695</name>
</gene>
<dbReference type="PATRIC" id="fig|582680.7.peg.3751"/>
<protein>
    <submittedName>
        <fullName evidence="1">Uncharacterized protein</fullName>
    </submittedName>
</protein>
<sequence length="184" mass="18383">MTDLKSGLSRRTVIKGAAWSVPVIAVAAAAPMAAASTTPNSVGSLVESSPNVKDTVLSASSSRVESCFPANTFSAPFNLIATITYDNSDPAFSLAGSTVTSAGSVWTVASRSATSVTLTATQTVTCFVGITGFDLAYNAGSAVPPLNSLTLNISGVSTDGTLKIDGLVSALDGGPVVGPKVHDA</sequence>
<dbReference type="AlphaFoldDB" id="A0A0F0K8V9"/>
<dbReference type="PROSITE" id="PS51318">
    <property type="entry name" value="TAT"/>
    <property type="match status" value="1"/>
</dbReference>
<keyword evidence="2" id="KW-1185">Reference proteome</keyword>
<dbReference type="OrthoDB" id="9922789at2"/>
<comment type="caution">
    <text evidence="1">The sequence shown here is derived from an EMBL/GenBank/DDBJ whole genome shotgun (WGS) entry which is preliminary data.</text>
</comment>
<dbReference type="Proteomes" id="UP000033448">
    <property type="component" value="Unassembled WGS sequence"/>
</dbReference>